<evidence type="ECO:0000313" key="3">
    <source>
        <dbReference type="EMBL" id="SDZ57252.1"/>
    </source>
</evidence>
<proteinExistence type="predicted"/>
<keyword evidence="4" id="KW-1185">Reference proteome</keyword>
<evidence type="ECO:0000256" key="2">
    <source>
        <dbReference type="SAM" id="Phobius"/>
    </source>
</evidence>
<name>A0A1H3U4G2_9MICO</name>
<reference evidence="3 4" key="1">
    <citation type="submission" date="2016-10" db="EMBL/GenBank/DDBJ databases">
        <authorList>
            <person name="de Groot N.N."/>
        </authorList>
    </citation>
    <scope>NUCLEOTIDE SEQUENCE [LARGE SCALE GENOMIC DNA]</scope>
    <source>
        <strain evidence="3 4">CGMCC 4.3491</strain>
    </source>
</reference>
<evidence type="ECO:0000313" key="4">
    <source>
        <dbReference type="Proteomes" id="UP000198891"/>
    </source>
</evidence>
<gene>
    <name evidence="3" type="ORF">SAMN05216554_0119</name>
</gene>
<sequence>MSGTLVVVSVVVALAAVVVGLFALGAWYRRHPEKCGASAPGAGLMTAAYDEVFNPHAALARDAIDVEQRLVAPAPTPDGDRGIAGGRIRLDLDEPRAH</sequence>
<dbReference type="RefSeq" id="WP_092558552.1">
    <property type="nucleotide sequence ID" value="NZ_FNPZ01000011.1"/>
</dbReference>
<dbReference type="STRING" id="381665.SAMN05216554_0119"/>
<keyword evidence="2" id="KW-0812">Transmembrane</keyword>
<dbReference type="AlphaFoldDB" id="A0A1H3U4G2"/>
<organism evidence="3 4">
    <name type="scientific">Herbiconiux ginsengi</name>
    <dbReference type="NCBI Taxonomy" id="381665"/>
    <lineage>
        <taxon>Bacteria</taxon>
        <taxon>Bacillati</taxon>
        <taxon>Actinomycetota</taxon>
        <taxon>Actinomycetes</taxon>
        <taxon>Micrococcales</taxon>
        <taxon>Microbacteriaceae</taxon>
        <taxon>Herbiconiux</taxon>
    </lineage>
</organism>
<keyword evidence="2" id="KW-1133">Transmembrane helix</keyword>
<feature type="transmembrane region" description="Helical" evidence="2">
    <location>
        <begin position="6"/>
        <end position="28"/>
    </location>
</feature>
<feature type="region of interest" description="Disordered" evidence="1">
    <location>
        <begin position="73"/>
        <end position="98"/>
    </location>
</feature>
<feature type="compositionally biased region" description="Basic and acidic residues" evidence="1">
    <location>
        <begin position="88"/>
        <end position="98"/>
    </location>
</feature>
<protein>
    <submittedName>
        <fullName evidence="3">Uncharacterized protein</fullName>
    </submittedName>
</protein>
<dbReference type="Proteomes" id="UP000198891">
    <property type="component" value="Unassembled WGS sequence"/>
</dbReference>
<evidence type="ECO:0000256" key="1">
    <source>
        <dbReference type="SAM" id="MobiDB-lite"/>
    </source>
</evidence>
<accession>A0A1H3U4G2</accession>
<keyword evidence="2" id="KW-0472">Membrane</keyword>
<dbReference type="EMBL" id="FNPZ01000011">
    <property type="protein sequence ID" value="SDZ57252.1"/>
    <property type="molecule type" value="Genomic_DNA"/>
</dbReference>